<gene>
    <name evidence="2" type="ORF">ACFOZ9_11160</name>
</gene>
<keyword evidence="1" id="KW-0732">Signal</keyword>
<organism evidence="2 3">
    <name type="scientific">Deinococcus navajonensis</name>
    <dbReference type="NCBI Taxonomy" id="309884"/>
    <lineage>
        <taxon>Bacteria</taxon>
        <taxon>Thermotogati</taxon>
        <taxon>Deinococcota</taxon>
        <taxon>Deinococci</taxon>
        <taxon>Deinococcales</taxon>
        <taxon>Deinococcaceae</taxon>
        <taxon>Deinococcus</taxon>
    </lineage>
</organism>
<dbReference type="SUPFAM" id="SSF53474">
    <property type="entry name" value="alpha/beta-Hydrolases"/>
    <property type="match status" value="1"/>
</dbReference>
<reference evidence="3" key="1">
    <citation type="journal article" date="2019" name="Int. J. Syst. Evol. Microbiol.">
        <title>The Global Catalogue of Microorganisms (GCM) 10K type strain sequencing project: providing services to taxonomists for standard genome sequencing and annotation.</title>
        <authorList>
            <consortium name="The Broad Institute Genomics Platform"/>
            <consortium name="The Broad Institute Genome Sequencing Center for Infectious Disease"/>
            <person name="Wu L."/>
            <person name="Ma J."/>
        </authorList>
    </citation>
    <scope>NUCLEOTIDE SEQUENCE [LARGE SCALE GENOMIC DNA]</scope>
    <source>
        <strain evidence="3">CCUG 56029</strain>
    </source>
</reference>
<dbReference type="PROSITE" id="PS51257">
    <property type="entry name" value="PROKAR_LIPOPROTEIN"/>
    <property type="match status" value="1"/>
</dbReference>
<evidence type="ECO:0000256" key="1">
    <source>
        <dbReference type="SAM" id="SignalP"/>
    </source>
</evidence>
<sequence>MSMFWKVPAFMALTATVLTACGSSVPEAQADVVRAQARSTAARRPVLFVHGYNSSGSVWTTMITNFKKDGWTDAQLFSWSYDTTRSNTVTADLIRQKVDAILAQTGASKVDIISHSMGGLSSRYYLKNLGGDIKVDAWVSLGGPNHGTNFANACADPSCIEMREGSTFLGSLNSTDETPGNVRYGTWWSPCDEIINPDQSVLLSGATNTQTTCLSHSQLYQNSLVYTQVRDFVSR</sequence>
<dbReference type="PANTHER" id="PTHR32015:SF1">
    <property type="entry name" value="LIPASE"/>
    <property type="match status" value="1"/>
</dbReference>
<feature type="chain" id="PRO_5047028376" evidence="1">
    <location>
        <begin position="31"/>
        <end position="235"/>
    </location>
</feature>
<feature type="signal peptide" evidence="1">
    <location>
        <begin position="1"/>
        <end position="30"/>
    </location>
</feature>
<name>A0ABV8XPE6_9DEIO</name>
<evidence type="ECO:0000313" key="2">
    <source>
        <dbReference type="EMBL" id="MFC4426771.1"/>
    </source>
</evidence>
<dbReference type="Proteomes" id="UP001595998">
    <property type="component" value="Unassembled WGS sequence"/>
</dbReference>
<evidence type="ECO:0000313" key="3">
    <source>
        <dbReference type="Proteomes" id="UP001595998"/>
    </source>
</evidence>
<dbReference type="Gene3D" id="3.40.50.1820">
    <property type="entry name" value="alpha/beta hydrolase"/>
    <property type="match status" value="1"/>
</dbReference>
<dbReference type="InterPro" id="IPR002918">
    <property type="entry name" value="Lipase_EstA/Esterase_EstB"/>
</dbReference>
<protein>
    <submittedName>
        <fullName evidence="2">Esterase/lipase family protein</fullName>
    </submittedName>
</protein>
<dbReference type="PANTHER" id="PTHR32015">
    <property type="entry name" value="FASTING INDUCED LIPASE"/>
    <property type="match status" value="1"/>
</dbReference>
<dbReference type="InterPro" id="IPR029058">
    <property type="entry name" value="AB_hydrolase_fold"/>
</dbReference>
<dbReference type="EMBL" id="JBHSEH010000011">
    <property type="protein sequence ID" value="MFC4426771.1"/>
    <property type="molecule type" value="Genomic_DNA"/>
</dbReference>
<proteinExistence type="predicted"/>
<accession>A0ABV8XPE6</accession>
<dbReference type="Pfam" id="PF01674">
    <property type="entry name" value="Lipase_2"/>
    <property type="match status" value="1"/>
</dbReference>
<keyword evidence="3" id="KW-1185">Reference proteome</keyword>
<comment type="caution">
    <text evidence="2">The sequence shown here is derived from an EMBL/GenBank/DDBJ whole genome shotgun (WGS) entry which is preliminary data.</text>
</comment>